<dbReference type="PANTHER" id="PTHR42923">
    <property type="entry name" value="PROTOPORPHYRINOGEN OXIDASE"/>
    <property type="match status" value="1"/>
</dbReference>
<dbReference type="Gene3D" id="3.90.660.20">
    <property type="entry name" value="Protoporphyrinogen oxidase, mitochondrial, domain 2"/>
    <property type="match status" value="1"/>
</dbReference>
<dbReference type="InterPro" id="IPR004572">
    <property type="entry name" value="Protoporphyrinogen_oxidase"/>
</dbReference>
<comment type="similarity">
    <text evidence="5 12">Belongs to the protoporphyrinogen/coproporphyrinogen oxidase family. Coproporphyrinogen III oxidase subfamily.</text>
</comment>
<dbReference type="GO" id="GO:0004729">
    <property type="term" value="F:oxygen-dependent protoporphyrinogen oxidase activity"/>
    <property type="evidence" value="ECO:0007669"/>
    <property type="project" value="UniProtKB-EC"/>
</dbReference>
<dbReference type="InterPro" id="IPR036188">
    <property type="entry name" value="FAD/NAD-bd_sf"/>
</dbReference>
<evidence type="ECO:0000256" key="12">
    <source>
        <dbReference type="RuleBase" id="RU364052"/>
    </source>
</evidence>
<dbReference type="RefSeq" id="WP_066167642.1">
    <property type="nucleotide sequence ID" value="NZ_CP136137.1"/>
</dbReference>
<evidence type="ECO:0000256" key="10">
    <source>
        <dbReference type="ARBA" id="ARBA00023002"/>
    </source>
</evidence>
<organism evidence="14 15">
    <name type="scientific">Gordonia hydrophobica</name>
    <dbReference type="NCBI Taxonomy" id="40516"/>
    <lineage>
        <taxon>Bacteria</taxon>
        <taxon>Bacillati</taxon>
        <taxon>Actinomycetota</taxon>
        <taxon>Actinomycetes</taxon>
        <taxon>Mycobacteriales</taxon>
        <taxon>Gordoniaceae</taxon>
        <taxon>Gordonia</taxon>
    </lineage>
</organism>
<keyword evidence="15" id="KW-1185">Reference proteome</keyword>
<evidence type="ECO:0000256" key="7">
    <source>
        <dbReference type="ARBA" id="ARBA00019046"/>
    </source>
</evidence>
<dbReference type="Proteomes" id="UP001479933">
    <property type="component" value="Chromosome"/>
</dbReference>
<keyword evidence="10 12" id="KW-0560">Oxidoreductase</keyword>
<sequence>MARAPRVAVVGAGVSGLTAAFRLRQSLGVDAVIDVYDVADRPGGLLCTRSVGGAAVDIGAEAFIVRRPEARDLIAELGLADRVVAPGGMRPAIWSDGRLHPLPAPALMGIPRGPEPMVGLASEVDLTRMAAEPDRPLTWSAGDDPAIGELVADRFGPSVVARGVDPMLGGVYSALANQLGLREAVPALATALDEGAPSLTAAVGRVLDAGAVATGPVFGALLGGYRELVDALVAAGGAQLHLASRVVGVAGRTGDYQVLLEASGEPRSVDYAAVVLAVPVWTAAGLLDRVAPGVAEVFGGVEAAGSAVVALAVPPSTALPEHSGVLVATDADLSIKAITLSSQKWPHLRGGDVHTLRTSFGRLGDPVTLADDALVAAAVADVTSVFGAAGVPAPTVVDALVQRWPQGLPHYGPGHLERMRAALATLPDGIGVAGSGYRGVGVPACIQTAGSVVGEVTATLAT</sequence>
<evidence type="ECO:0000256" key="11">
    <source>
        <dbReference type="ARBA" id="ARBA00023133"/>
    </source>
</evidence>
<gene>
    <name evidence="14" type="primary">hemG</name>
    <name evidence="14" type="ORF">RVF87_19355</name>
</gene>
<feature type="domain" description="Amine oxidase" evidence="13">
    <location>
        <begin position="14"/>
        <end position="455"/>
    </location>
</feature>
<dbReference type="EC" id="1.3.3.15" evidence="6 12"/>
<proteinExistence type="inferred from homology"/>
<protein>
    <recommendedName>
        <fullName evidence="7 12">Coproporphyrinogen III oxidase</fullName>
        <ecNumber evidence="6 12">1.3.3.15</ecNumber>
    </recommendedName>
</protein>
<dbReference type="SUPFAM" id="SSF51905">
    <property type="entry name" value="FAD/NAD(P)-binding domain"/>
    <property type="match status" value="1"/>
</dbReference>
<comment type="function">
    <text evidence="3 12">Involved in coproporphyrin-dependent heme b biosynthesis. Catalyzes the oxidation of coproporphyrinogen III to coproporphyrin III.</text>
</comment>
<dbReference type="PANTHER" id="PTHR42923:SF3">
    <property type="entry name" value="PROTOPORPHYRINOGEN OXIDASE"/>
    <property type="match status" value="1"/>
</dbReference>
<comment type="cofactor">
    <cofactor evidence="2 12">
        <name>FAD</name>
        <dbReference type="ChEBI" id="CHEBI:57692"/>
    </cofactor>
</comment>
<dbReference type="SUPFAM" id="SSF54373">
    <property type="entry name" value="FAD-linked reductases, C-terminal domain"/>
    <property type="match status" value="1"/>
</dbReference>
<evidence type="ECO:0000256" key="2">
    <source>
        <dbReference type="ARBA" id="ARBA00001974"/>
    </source>
</evidence>
<keyword evidence="11 12" id="KW-0350">Heme biosynthesis</keyword>
<comment type="subcellular location">
    <subcellularLocation>
        <location evidence="12">Cytoplasm</location>
    </subcellularLocation>
</comment>
<dbReference type="InterPro" id="IPR002937">
    <property type="entry name" value="Amino_oxidase"/>
</dbReference>
<keyword evidence="8 12" id="KW-0285">Flavoprotein</keyword>
<evidence type="ECO:0000313" key="15">
    <source>
        <dbReference type="Proteomes" id="UP001479933"/>
    </source>
</evidence>
<comment type="catalytic activity">
    <reaction evidence="1">
        <text>coproporphyrinogen III + 3 O2 = coproporphyrin III + 3 H2O2</text>
        <dbReference type="Rhea" id="RHEA:43436"/>
        <dbReference type="ChEBI" id="CHEBI:15379"/>
        <dbReference type="ChEBI" id="CHEBI:16240"/>
        <dbReference type="ChEBI" id="CHEBI:57309"/>
        <dbReference type="ChEBI" id="CHEBI:131725"/>
        <dbReference type="EC" id="1.3.3.15"/>
    </reaction>
    <physiologicalReaction direction="left-to-right" evidence="1">
        <dbReference type="Rhea" id="RHEA:43437"/>
    </physiologicalReaction>
</comment>
<dbReference type="Gene3D" id="1.10.3110.10">
    <property type="entry name" value="protoporphyrinogen ix oxidase, domain 3"/>
    <property type="match status" value="1"/>
</dbReference>
<evidence type="ECO:0000313" key="14">
    <source>
        <dbReference type="EMBL" id="WYY09678.1"/>
    </source>
</evidence>
<evidence type="ECO:0000256" key="1">
    <source>
        <dbReference type="ARBA" id="ARBA00001755"/>
    </source>
</evidence>
<comment type="pathway">
    <text evidence="4 12">Porphyrin-containing compound metabolism; protoheme biosynthesis.</text>
</comment>
<evidence type="ECO:0000256" key="3">
    <source>
        <dbReference type="ARBA" id="ARBA00002185"/>
    </source>
</evidence>
<dbReference type="EMBL" id="CP136137">
    <property type="protein sequence ID" value="WYY09678.1"/>
    <property type="molecule type" value="Genomic_DNA"/>
</dbReference>
<evidence type="ECO:0000256" key="5">
    <source>
        <dbReference type="ARBA" id="ARBA00008310"/>
    </source>
</evidence>
<evidence type="ECO:0000256" key="6">
    <source>
        <dbReference type="ARBA" id="ARBA00012402"/>
    </source>
</evidence>
<evidence type="ECO:0000256" key="8">
    <source>
        <dbReference type="ARBA" id="ARBA00022630"/>
    </source>
</evidence>
<dbReference type="PRINTS" id="PR00419">
    <property type="entry name" value="ADXRDTASE"/>
</dbReference>
<evidence type="ECO:0000259" key="13">
    <source>
        <dbReference type="Pfam" id="PF01593"/>
    </source>
</evidence>
<dbReference type="InterPro" id="IPR050464">
    <property type="entry name" value="Zeta_carotene_desat/Oxidored"/>
</dbReference>
<keyword evidence="12" id="KW-0963">Cytoplasm</keyword>
<evidence type="ECO:0000256" key="4">
    <source>
        <dbReference type="ARBA" id="ARBA00004744"/>
    </source>
</evidence>
<reference evidence="14 15" key="1">
    <citation type="journal article" date="2023" name="Virus Evol.">
        <title>Computational host range prediction-The good, the bad, and the ugly.</title>
        <authorList>
            <person name="Howell A.A."/>
            <person name="Versoza C.J."/>
            <person name="Pfeifer S.P."/>
        </authorList>
    </citation>
    <scope>NUCLEOTIDE SEQUENCE [LARGE SCALE GENOMIC DNA]</scope>
    <source>
        <strain evidence="14 15">1610/1b</strain>
    </source>
</reference>
<name>A0ABZ2U7G8_9ACTN</name>
<dbReference type="NCBIfam" id="TIGR00562">
    <property type="entry name" value="proto_IX_ox"/>
    <property type="match status" value="1"/>
</dbReference>
<accession>A0ABZ2U7G8</accession>
<evidence type="ECO:0000256" key="9">
    <source>
        <dbReference type="ARBA" id="ARBA00022827"/>
    </source>
</evidence>
<keyword evidence="9 12" id="KW-0274">FAD</keyword>
<dbReference type="Gene3D" id="3.50.50.60">
    <property type="entry name" value="FAD/NAD(P)-binding domain"/>
    <property type="match status" value="1"/>
</dbReference>
<dbReference type="Pfam" id="PF01593">
    <property type="entry name" value="Amino_oxidase"/>
    <property type="match status" value="1"/>
</dbReference>